<name>A0ABV7SU24_9SPHN</name>
<keyword evidence="13" id="KW-0675">Receptor</keyword>
<dbReference type="Pfam" id="PF07715">
    <property type="entry name" value="Plug"/>
    <property type="match status" value="1"/>
</dbReference>
<organism evidence="13 14">
    <name type="scientific">Sphingomonas hylomeconis</name>
    <dbReference type="NCBI Taxonomy" id="1395958"/>
    <lineage>
        <taxon>Bacteria</taxon>
        <taxon>Pseudomonadati</taxon>
        <taxon>Pseudomonadota</taxon>
        <taxon>Alphaproteobacteria</taxon>
        <taxon>Sphingomonadales</taxon>
        <taxon>Sphingomonadaceae</taxon>
        <taxon>Sphingomonas</taxon>
    </lineage>
</organism>
<dbReference type="NCBIfam" id="TIGR01782">
    <property type="entry name" value="TonB-Xanth-Caul"/>
    <property type="match status" value="1"/>
</dbReference>
<evidence type="ECO:0000256" key="1">
    <source>
        <dbReference type="ARBA" id="ARBA00004571"/>
    </source>
</evidence>
<evidence type="ECO:0000259" key="11">
    <source>
        <dbReference type="Pfam" id="PF00593"/>
    </source>
</evidence>
<comment type="subcellular location">
    <subcellularLocation>
        <location evidence="1 8">Cell outer membrane</location>
        <topology evidence="1 8">Multi-pass membrane protein</topology>
    </subcellularLocation>
</comment>
<protein>
    <submittedName>
        <fullName evidence="13">TonB-dependent receptor</fullName>
    </submittedName>
</protein>
<keyword evidence="5 9" id="KW-0798">TonB box</keyword>
<dbReference type="PROSITE" id="PS52016">
    <property type="entry name" value="TONB_DEPENDENT_REC_3"/>
    <property type="match status" value="1"/>
</dbReference>
<evidence type="ECO:0000256" key="10">
    <source>
        <dbReference type="SAM" id="SignalP"/>
    </source>
</evidence>
<evidence type="ECO:0000256" key="7">
    <source>
        <dbReference type="ARBA" id="ARBA00023237"/>
    </source>
</evidence>
<keyword evidence="3 8" id="KW-1134">Transmembrane beta strand</keyword>
<keyword evidence="7 8" id="KW-0998">Cell outer membrane</keyword>
<evidence type="ECO:0000256" key="9">
    <source>
        <dbReference type="RuleBase" id="RU003357"/>
    </source>
</evidence>
<keyword evidence="6 8" id="KW-0472">Membrane</keyword>
<evidence type="ECO:0000256" key="3">
    <source>
        <dbReference type="ARBA" id="ARBA00022452"/>
    </source>
</evidence>
<sequence length="915" mass="99573">MNTRTLLRATTGLTAVLVGIAPTHSFAQTVPTEAPISDEAAVDESDVVVVGVRGSLTAAAERKRNAAQIKDVIVSEDVGKLPDNNVTEAISRVTGVQIDRERGQGQNVTIRGQGGVQTTVNGNNTNLGDGRSINLADIPAELLKSVEVYKTRTADQVEGSIAGTVNVELRRPLDLKKGLTVAGSVRGVYEDISEKISPYASLLVGDRFDTGIGEMGILVNASWTKTKYFENYIESESPYLAVGSATDPTTALGSLPAAQRGAIIPYRAFYGLERGEVTRPAINGVLQWRASDELDFVLEGGYLGTREKRDTSRLFIFAREGGTISNLVLGEDGRTAQSLTINNPNGVNAGVDSIYNTLRSNLYTSNFEAHWRGERAQINASVQYNKSDEGYYFVEQVLRFRNQTSASIDFNSDQVPGGAPFISFGSTDLSNIGNYVVDRFQDNRGGSNNSEFAAQVDLTLKLSEASLLRSLQTGFRFSTRDAERYYGYRDGLPRIGGQRTPLSAFPGGSNASLVSPQIDGVTTPAWYQIPGATLLDNIGAIRTYIQQNDPGSAARFASEFPPSDQGQTFTTNENNFAAYAQLNYSFNLGFPIDGVAGVRYVNTYGSVNSFDYRPGNASTNNQDIVQEATGRGNYVDILPSINAIVHFAPKLQLRVAYTKNVQRPGFYDLRPFAFVETRANPVIVFAGNPNLKAQKGANWDASLEYYFGRAGQVSLAGYIKSADGYLYYSRIGGQALDAYGLPGQTGFVEQLRNAGKGTFKGIEASAQSFFDFLPGFWHNFGASANFSYLATARIEYPYPEDFPGAFDSPGTSKYTANAALYYDTPVFSARVAYNYRSSYRLGVFTDNPAYSPYNGATERLDAAINVTPVKFMTLSLEGTNLTGNNARRYFGQDNLLPLGVRLQARTAQLSARFRF</sequence>
<evidence type="ECO:0000313" key="13">
    <source>
        <dbReference type="EMBL" id="MFC3579757.1"/>
    </source>
</evidence>
<keyword evidence="2 8" id="KW-0813">Transport</keyword>
<dbReference type="RefSeq" id="WP_261293352.1">
    <property type="nucleotide sequence ID" value="NZ_JANQBK010000003.1"/>
</dbReference>
<proteinExistence type="inferred from homology"/>
<dbReference type="InterPro" id="IPR039426">
    <property type="entry name" value="TonB-dep_rcpt-like"/>
</dbReference>
<dbReference type="InterPro" id="IPR036942">
    <property type="entry name" value="Beta-barrel_TonB_sf"/>
</dbReference>
<dbReference type="InterPro" id="IPR037066">
    <property type="entry name" value="Plug_dom_sf"/>
</dbReference>
<dbReference type="Gene3D" id="2.40.170.20">
    <property type="entry name" value="TonB-dependent receptor, beta-barrel domain"/>
    <property type="match status" value="1"/>
</dbReference>
<dbReference type="Gene3D" id="2.170.130.10">
    <property type="entry name" value="TonB-dependent receptor, plug domain"/>
    <property type="match status" value="1"/>
</dbReference>
<feature type="signal peptide" evidence="10">
    <location>
        <begin position="1"/>
        <end position="27"/>
    </location>
</feature>
<evidence type="ECO:0000259" key="12">
    <source>
        <dbReference type="Pfam" id="PF07715"/>
    </source>
</evidence>
<dbReference type="SUPFAM" id="SSF56935">
    <property type="entry name" value="Porins"/>
    <property type="match status" value="1"/>
</dbReference>
<dbReference type="InterPro" id="IPR012910">
    <property type="entry name" value="Plug_dom"/>
</dbReference>
<dbReference type="Proteomes" id="UP001595713">
    <property type="component" value="Unassembled WGS sequence"/>
</dbReference>
<keyword evidence="14" id="KW-1185">Reference proteome</keyword>
<evidence type="ECO:0000256" key="2">
    <source>
        <dbReference type="ARBA" id="ARBA00022448"/>
    </source>
</evidence>
<dbReference type="EMBL" id="JBHRXP010000002">
    <property type="protein sequence ID" value="MFC3579757.1"/>
    <property type="molecule type" value="Genomic_DNA"/>
</dbReference>
<feature type="chain" id="PRO_5045848779" evidence="10">
    <location>
        <begin position="28"/>
        <end position="915"/>
    </location>
</feature>
<feature type="domain" description="TonB-dependent receptor-like beta-barrel" evidence="11">
    <location>
        <begin position="409"/>
        <end position="881"/>
    </location>
</feature>
<keyword evidence="10" id="KW-0732">Signal</keyword>
<evidence type="ECO:0000256" key="6">
    <source>
        <dbReference type="ARBA" id="ARBA00023136"/>
    </source>
</evidence>
<dbReference type="Pfam" id="PF00593">
    <property type="entry name" value="TonB_dep_Rec_b-barrel"/>
    <property type="match status" value="1"/>
</dbReference>
<evidence type="ECO:0000256" key="8">
    <source>
        <dbReference type="PROSITE-ProRule" id="PRU01360"/>
    </source>
</evidence>
<comment type="similarity">
    <text evidence="8 9">Belongs to the TonB-dependent receptor family.</text>
</comment>
<evidence type="ECO:0000256" key="5">
    <source>
        <dbReference type="ARBA" id="ARBA00023077"/>
    </source>
</evidence>
<evidence type="ECO:0000313" key="14">
    <source>
        <dbReference type="Proteomes" id="UP001595713"/>
    </source>
</evidence>
<feature type="domain" description="TonB-dependent receptor plug" evidence="12">
    <location>
        <begin position="63"/>
        <end position="164"/>
    </location>
</feature>
<accession>A0ABV7SU24</accession>
<keyword evidence="4 8" id="KW-0812">Transmembrane</keyword>
<evidence type="ECO:0000256" key="4">
    <source>
        <dbReference type="ARBA" id="ARBA00022692"/>
    </source>
</evidence>
<comment type="caution">
    <text evidence="13">The sequence shown here is derived from an EMBL/GenBank/DDBJ whole genome shotgun (WGS) entry which is preliminary data.</text>
</comment>
<reference evidence="14" key="1">
    <citation type="journal article" date="2019" name="Int. J. Syst. Evol. Microbiol.">
        <title>The Global Catalogue of Microorganisms (GCM) 10K type strain sequencing project: providing services to taxonomists for standard genome sequencing and annotation.</title>
        <authorList>
            <consortium name="The Broad Institute Genomics Platform"/>
            <consortium name="The Broad Institute Genome Sequencing Center for Infectious Disease"/>
            <person name="Wu L."/>
            <person name="Ma J."/>
        </authorList>
    </citation>
    <scope>NUCLEOTIDE SEQUENCE [LARGE SCALE GENOMIC DNA]</scope>
    <source>
        <strain evidence="14">KCTC 42739</strain>
    </source>
</reference>
<dbReference type="PANTHER" id="PTHR40980:SF3">
    <property type="entry name" value="TONB-DEPENDENT RECEPTOR-LIKE BETA-BARREL DOMAIN-CONTAINING PROTEIN"/>
    <property type="match status" value="1"/>
</dbReference>
<dbReference type="InterPro" id="IPR000531">
    <property type="entry name" value="Beta-barrel_TonB"/>
</dbReference>
<dbReference type="InterPro" id="IPR010104">
    <property type="entry name" value="TonB_rcpt_bac"/>
</dbReference>
<gene>
    <name evidence="13" type="ORF">ACFONA_06215</name>
</gene>
<dbReference type="PANTHER" id="PTHR40980">
    <property type="entry name" value="PLUG DOMAIN-CONTAINING PROTEIN"/>
    <property type="match status" value="1"/>
</dbReference>